<feature type="coiled-coil region" evidence="1">
    <location>
        <begin position="625"/>
        <end position="779"/>
    </location>
</feature>
<evidence type="ECO:0000313" key="3">
    <source>
        <dbReference type="EMBL" id="KAK6177612.1"/>
    </source>
</evidence>
<feature type="compositionally biased region" description="Basic and acidic residues" evidence="2">
    <location>
        <begin position="229"/>
        <end position="259"/>
    </location>
</feature>
<proteinExistence type="predicted"/>
<feature type="compositionally biased region" description="Basic and acidic residues" evidence="2">
    <location>
        <begin position="303"/>
        <end position="312"/>
    </location>
</feature>
<feature type="compositionally biased region" description="Basic and acidic residues" evidence="2">
    <location>
        <begin position="1046"/>
        <end position="1055"/>
    </location>
</feature>
<keyword evidence="4" id="KW-1185">Reference proteome</keyword>
<dbReference type="Pfam" id="PF15742">
    <property type="entry name" value="DUF4686"/>
    <property type="match status" value="1"/>
</dbReference>
<feature type="compositionally biased region" description="Basic and acidic residues" evidence="2">
    <location>
        <begin position="170"/>
        <end position="180"/>
    </location>
</feature>
<feature type="region of interest" description="Disordered" evidence="2">
    <location>
        <begin position="1046"/>
        <end position="1069"/>
    </location>
</feature>
<comment type="caution">
    <text evidence="3">The sequence shown here is derived from an EMBL/GenBank/DDBJ whole genome shotgun (WGS) entry which is preliminary data.</text>
</comment>
<reference evidence="3 4" key="1">
    <citation type="submission" date="2024-01" db="EMBL/GenBank/DDBJ databases">
        <title>The genome of the rayed Mediterranean limpet Patella caerulea (Linnaeus, 1758).</title>
        <authorList>
            <person name="Anh-Thu Weber A."/>
            <person name="Halstead-Nussloch G."/>
        </authorList>
    </citation>
    <scope>NUCLEOTIDE SEQUENCE [LARGE SCALE GENOMIC DNA]</scope>
    <source>
        <strain evidence="3">AATW-2023a</strain>
        <tissue evidence="3">Whole specimen</tissue>
    </source>
</reference>
<feature type="region of interest" description="Disordered" evidence="2">
    <location>
        <begin position="802"/>
        <end position="829"/>
    </location>
</feature>
<protein>
    <submittedName>
        <fullName evidence="3">Uncharacterized protein</fullName>
    </submittedName>
</protein>
<feature type="region of interest" description="Disordered" evidence="2">
    <location>
        <begin position="86"/>
        <end position="113"/>
    </location>
</feature>
<feature type="region of interest" description="Disordered" evidence="2">
    <location>
        <begin position="215"/>
        <end position="278"/>
    </location>
</feature>
<dbReference type="SUPFAM" id="SSF90257">
    <property type="entry name" value="Myosin rod fragments"/>
    <property type="match status" value="1"/>
</dbReference>
<feature type="coiled-coil region" evidence="1">
    <location>
        <begin position="1349"/>
        <end position="1412"/>
    </location>
</feature>
<dbReference type="PANTHER" id="PTHR34479:SF1">
    <property type="entry name" value="COILED-COIL DOMAIN-CONTAINING PROTEIN 30"/>
    <property type="match status" value="1"/>
</dbReference>
<feature type="region of interest" description="Disordered" evidence="2">
    <location>
        <begin position="1526"/>
        <end position="1578"/>
    </location>
</feature>
<dbReference type="Proteomes" id="UP001347796">
    <property type="component" value="Unassembled WGS sequence"/>
</dbReference>
<sequence length="1611" mass="188573">MDKIWEEINERISQDGLKPTSDDKEKVLHFWELFKTTQSDLQKAMENEEKLKKDQEKEMKEVENYVEHIRHLSDEREALIQELETENETLKAASENKTESSKGPELSSDTKEMLVQQGLEEIAKSTTNEQIAFLLLERARLLDEMEAEQEQPTLSDADTSKELKQILERERTNFDEELRHQRASSTLLEEKLKNEHEEEINNLIEENTILEEDLADEQSKVQHLTTELQRLKDELETERSQRKKEDKDKDDSSSSRDSPRTIVNRPPSPARSSSDLQLRKIIEDKTKLEGELISLRSKIRVLEDETRSKESEASSMKSNVEKINMENERLQVKNQKLKSDLAETETQLDEAETSVERLTKSRDSLTLKVGAMEQELKTLQEDAKKGSTLQDVVDILNRDKKQLEEEVEGLNKRLESSLSSEDELANEKRELISQQQEMNAKMDALSCELNSLKEERETLTEENVQLTHSVSNQNSLLISLKEELDKMTSEREQISEEKNKMVEEHKNAINLLQQTQEQESTKQELIIQHMRDQNQKLTNQISELQTDVQKVKEEQAELLKTNKSLEMSSKETEQRHEEEMEDLKCKLQLTLEELTKSKSVLDRTLGENKDLVNKLTLSGQLDHDYTLLKQDLQNTLDDKSKLEQTIKDLEQKLFDQMQQADDEFEEERAQRIDLEKKLCEYSDLETEIFTVREELENEKREKLELKQSLQEYEDLLEDQKTEHENVQLDLEAKVKCLEKRSQELQDDLFSAQDELQAAIDNTEKANKELEVTKVELSERLSIQPQSIKSVHSAIPVRCNGNIVDNNNRSNKGVENSSNNKLSPSLENQTMPSHMFSDKIEAVTLELTTSKKHLEETLEDVELYKTKLEQLELELDSSHEKLVQSQTTVEQLQNQNEQLLIQKEQLQSQKGQLQELINMSKDETDMVPAPEKPVENDLPVQNLQMAQSLLLAEKQVMEMQTTLEVTKSELSETKDKLKAVELEYCALKTSIDHKQTSSSYDVEEKQQHLDRIKSLEEISHQLEIDNREMAKKLSETLSKTEDIETKLEREKQRNSDNNHLGTRHSRQLEEELDAATKQIRTLREDLHEEQAKVFRLEAENVGQKVYTDAKYDSIVTRLETEVADMKEFHRKEMDSLTNKLEASNTEAQELRNEVREKEQELLNQENETARMKSSLDRVEAQVETEIKLRTNMENRNKQQEQEMTKVWAQVRTMMEKCSKLENTKHCLEEELSRLMSSTRQAETIFIQKSASQESNITSLEMRTEQAERKNEKLQRDLDEACKNLKTMEEKVQDTESSHLQLEDQQDFIVKLRNQLESERLQRTLSDQNVAELRHQVTLLKQRESKLSSENRELQHSILDLESRITYLQDEKENDYDMKHQMSESGKQNLMSQIVNLREEVKILQYELLSANEKQEMHEKRYENRKLRTKEKLLKAREYYSTERSRLRDQMEVMDEELRLSRATLRKEAEWRDKMDANYKHILQEKRELITKLTDLEETLRDRTRTLSMSQVRMQHIEEENSRLQVHLESQNNQRSNVKRTNSTKKTDEGDDNDQGEHENSMDSNGWEPDHMGDGAITILNNKSPRFKGKYVSAVVDLYQNDSESEQDQEFEA</sequence>
<organism evidence="3 4">
    <name type="scientific">Patella caerulea</name>
    <name type="common">Rayed Mediterranean limpet</name>
    <dbReference type="NCBI Taxonomy" id="87958"/>
    <lineage>
        <taxon>Eukaryota</taxon>
        <taxon>Metazoa</taxon>
        <taxon>Spiralia</taxon>
        <taxon>Lophotrochozoa</taxon>
        <taxon>Mollusca</taxon>
        <taxon>Gastropoda</taxon>
        <taxon>Patellogastropoda</taxon>
        <taxon>Patelloidea</taxon>
        <taxon>Patellidae</taxon>
        <taxon>Patella</taxon>
    </lineage>
</organism>
<evidence type="ECO:0000256" key="1">
    <source>
        <dbReference type="SAM" id="Coils"/>
    </source>
</evidence>
<dbReference type="InterPro" id="IPR052825">
    <property type="entry name" value="CCD-Prefoldin_beta-like"/>
</dbReference>
<feature type="compositionally biased region" description="Basic and acidic residues" evidence="2">
    <location>
        <begin position="94"/>
        <end position="112"/>
    </location>
</feature>
<accession>A0AAN8PF95</accession>
<feature type="compositionally biased region" description="Polar residues" evidence="2">
    <location>
        <begin position="1526"/>
        <end position="1539"/>
    </location>
</feature>
<dbReference type="InterPro" id="IPR031476">
    <property type="entry name" value="DUF4686"/>
</dbReference>
<gene>
    <name evidence="3" type="ORF">SNE40_015676</name>
</gene>
<dbReference type="Gene3D" id="1.20.5.170">
    <property type="match status" value="1"/>
</dbReference>
<dbReference type="EMBL" id="JAZGQO010000010">
    <property type="protein sequence ID" value="KAK6177612.1"/>
    <property type="molecule type" value="Genomic_DNA"/>
</dbReference>
<feature type="region of interest" description="Disordered" evidence="2">
    <location>
        <begin position="170"/>
        <end position="195"/>
    </location>
</feature>
<feature type="region of interest" description="Disordered" evidence="2">
    <location>
        <begin position="303"/>
        <end position="322"/>
    </location>
</feature>
<dbReference type="PANTHER" id="PTHR34479">
    <property type="entry name" value="COILED-COIL DOMAIN-CONTAINING PROTEIN 30"/>
    <property type="match status" value="1"/>
</dbReference>
<feature type="coiled-coil region" evidence="1">
    <location>
        <begin position="850"/>
        <end position="922"/>
    </location>
</feature>
<evidence type="ECO:0000313" key="4">
    <source>
        <dbReference type="Proteomes" id="UP001347796"/>
    </source>
</evidence>
<name>A0AAN8PF95_PATCE</name>
<evidence type="ECO:0000256" key="2">
    <source>
        <dbReference type="SAM" id="MobiDB-lite"/>
    </source>
</evidence>
<keyword evidence="1" id="KW-0175">Coiled coil</keyword>
<feature type="coiled-coil region" evidence="1">
    <location>
        <begin position="1125"/>
        <end position="1320"/>
    </location>
</feature>